<evidence type="ECO:0000313" key="2">
    <source>
        <dbReference type="EMBL" id="EUA23457.1"/>
    </source>
</evidence>
<organism evidence="2">
    <name type="scientific">Mycobacterium xenopi 4042</name>
    <dbReference type="NCBI Taxonomy" id="1299334"/>
    <lineage>
        <taxon>Bacteria</taxon>
        <taxon>Bacillati</taxon>
        <taxon>Actinomycetota</taxon>
        <taxon>Actinomycetes</taxon>
        <taxon>Mycobacteriales</taxon>
        <taxon>Mycobacteriaceae</taxon>
        <taxon>Mycobacterium</taxon>
    </lineage>
</organism>
<name>X7ZV12_MYCXE</name>
<feature type="region of interest" description="Disordered" evidence="1">
    <location>
        <begin position="68"/>
        <end position="88"/>
    </location>
</feature>
<feature type="non-terminal residue" evidence="2">
    <location>
        <position position="88"/>
    </location>
</feature>
<feature type="compositionally biased region" description="Basic residues" evidence="1">
    <location>
        <begin position="78"/>
        <end position="88"/>
    </location>
</feature>
<reference evidence="2" key="1">
    <citation type="submission" date="2014-01" db="EMBL/GenBank/DDBJ databases">
        <authorList>
            <person name="Brown-Elliot B."/>
            <person name="Wallace R."/>
            <person name="Lenaerts A."/>
            <person name="Ordway D."/>
            <person name="DeGroote M.A."/>
            <person name="Parker T."/>
            <person name="Sizemore C."/>
            <person name="Tallon L.J."/>
            <person name="Sadzewicz L.K."/>
            <person name="Sengamalay N."/>
            <person name="Fraser C.M."/>
            <person name="Hine E."/>
            <person name="Shefchek K.A."/>
            <person name="Das S.P."/>
            <person name="Tettelin H."/>
        </authorList>
    </citation>
    <scope>NUCLEOTIDE SEQUENCE [LARGE SCALE GENOMIC DNA]</scope>
    <source>
        <strain evidence="2">4042</strain>
    </source>
</reference>
<protein>
    <submittedName>
        <fullName evidence="2">Transposase, IS4 family domain protein</fullName>
    </submittedName>
</protein>
<sequence>MHYPAAVEDPTPGVDLRCQVAETPYTLRLARGRTLTVRLVVRGSKTPATWMRCFRVALSPVCHQLRAAGRPGRYHPPTPRHHRNHLRR</sequence>
<accession>X7ZV12</accession>
<comment type="caution">
    <text evidence="2">The sequence shown here is derived from an EMBL/GenBank/DDBJ whole genome shotgun (WGS) entry which is preliminary data.</text>
</comment>
<gene>
    <name evidence="2" type="ORF">I553_4995</name>
</gene>
<proteinExistence type="predicted"/>
<dbReference type="AlphaFoldDB" id="X7ZV12"/>
<dbReference type="EMBL" id="JAOB01000069">
    <property type="protein sequence ID" value="EUA23457.1"/>
    <property type="molecule type" value="Genomic_DNA"/>
</dbReference>
<evidence type="ECO:0000256" key="1">
    <source>
        <dbReference type="SAM" id="MobiDB-lite"/>
    </source>
</evidence>